<organism evidence="1 2">
    <name type="scientific">Sphagnurus paluster</name>
    <dbReference type="NCBI Taxonomy" id="117069"/>
    <lineage>
        <taxon>Eukaryota</taxon>
        <taxon>Fungi</taxon>
        <taxon>Dikarya</taxon>
        <taxon>Basidiomycota</taxon>
        <taxon>Agaricomycotina</taxon>
        <taxon>Agaricomycetes</taxon>
        <taxon>Agaricomycetidae</taxon>
        <taxon>Agaricales</taxon>
        <taxon>Tricholomatineae</taxon>
        <taxon>Lyophyllaceae</taxon>
        <taxon>Sphagnurus</taxon>
    </lineage>
</organism>
<dbReference type="Proteomes" id="UP000717328">
    <property type="component" value="Unassembled WGS sequence"/>
</dbReference>
<dbReference type="InterPro" id="IPR051678">
    <property type="entry name" value="AGP_Transferase"/>
</dbReference>
<protein>
    <recommendedName>
        <fullName evidence="3">Aminoglycoside phosphotransferase domain-containing protein</fullName>
    </recommendedName>
</protein>
<evidence type="ECO:0008006" key="3">
    <source>
        <dbReference type="Google" id="ProtNLM"/>
    </source>
</evidence>
<name>A0A9P7GEY1_9AGAR</name>
<evidence type="ECO:0000313" key="1">
    <source>
        <dbReference type="EMBL" id="KAG5649269.1"/>
    </source>
</evidence>
<dbReference type="AlphaFoldDB" id="A0A9P7GEY1"/>
<dbReference type="SUPFAM" id="SSF56112">
    <property type="entry name" value="Protein kinase-like (PK-like)"/>
    <property type="match status" value="1"/>
</dbReference>
<dbReference type="InterPro" id="IPR011009">
    <property type="entry name" value="Kinase-like_dom_sf"/>
</dbReference>
<sequence>MACTILALLSNDDRPKISSMMGGMNVHLDILFDDGTVWLACIHCTTAVTPPRDVQDCILRSEYATLSWLRRIGFPAPAAYGYGLTAEPNIAGVNYIIMDKLEASPLHWSSLSSDQRNHILHQLAETYLTLELHSFDQAGSIYPQDTIGAFADSVAYEVNDHQIQLLGPFDTLRKYLDHTIHLYLHLIEASEWAVDDPIPILTSLKNHSTVIDFIYAIRMTRAIIYLSMINLAFLEDSNELSQEEEDLAAIFESLERSDMAGCIQNGRIFHQITFLLDTGDRIDDCKAHLKGFYKFLGEQNWEWETWHSSALEMYYGDPILQLLMARV</sequence>
<reference evidence="1" key="2">
    <citation type="submission" date="2021-10" db="EMBL/GenBank/DDBJ databases">
        <title>Phylogenomics reveals ancestral predisposition of the termite-cultivated fungus Termitomyces towards a domesticated lifestyle.</title>
        <authorList>
            <person name="Auxier B."/>
            <person name="Grum-Grzhimaylo A."/>
            <person name="Cardenas M.E."/>
            <person name="Lodge J.D."/>
            <person name="Laessoe T."/>
            <person name="Pedersen O."/>
            <person name="Smith M.E."/>
            <person name="Kuyper T.W."/>
            <person name="Franco-Molano E.A."/>
            <person name="Baroni T.J."/>
            <person name="Aanen D.K."/>
        </authorList>
    </citation>
    <scope>NUCLEOTIDE SEQUENCE</scope>
    <source>
        <strain evidence="1">D49</strain>
    </source>
</reference>
<dbReference type="OrthoDB" id="2906425at2759"/>
<dbReference type="PANTHER" id="PTHR21310:SF15">
    <property type="entry name" value="AMINOGLYCOSIDE PHOSPHOTRANSFERASE DOMAIN-CONTAINING PROTEIN"/>
    <property type="match status" value="1"/>
</dbReference>
<dbReference type="EMBL" id="JABCKI010001256">
    <property type="protein sequence ID" value="KAG5649269.1"/>
    <property type="molecule type" value="Genomic_DNA"/>
</dbReference>
<dbReference type="PANTHER" id="PTHR21310">
    <property type="entry name" value="AMINOGLYCOSIDE PHOSPHOTRANSFERASE-RELATED-RELATED"/>
    <property type="match status" value="1"/>
</dbReference>
<accession>A0A9P7GEY1</accession>
<gene>
    <name evidence="1" type="ORF">H0H81_004980</name>
</gene>
<reference evidence="1" key="1">
    <citation type="submission" date="2021-02" db="EMBL/GenBank/DDBJ databases">
        <authorList>
            <person name="Nieuwenhuis M."/>
            <person name="Van De Peppel L.J.J."/>
        </authorList>
    </citation>
    <scope>NUCLEOTIDE SEQUENCE</scope>
    <source>
        <strain evidence="1">D49</strain>
    </source>
</reference>
<comment type="caution">
    <text evidence="1">The sequence shown here is derived from an EMBL/GenBank/DDBJ whole genome shotgun (WGS) entry which is preliminary data.</text>
</comment>
<proteinExistence type="predicted"/>
<keyword evidence="2" id="KW-1185">Reference proteome</keyword>
<evidence type="ECO:0000313" key="2">
    <source>
        <dbReference type="Proteomes" id="UP000717328"/>
    </source>
</evidence>